<name>A0A1G6RSH0_9BACT</name>
<evidence type="ECO:0000313" key="1">
    <source>
        <dbReference type="EMBL" id="SDD07650.1"/>
    </source>
</evidence>
<accession>A0A1G6RSH0</accession>
<dbReference type="EMBL" id="FMYP01000080">
    <property type="protein sequence ID" value="SDD07650.1"/>
    <property type="molecule type" value="Genomic_DNA"/>
</dbReference>
<dbReference type="AlphaFoldDB" id="A0A1G6RSH0"/>
<sequence length="685" mass="76084">MNTPRVVRSARRAVLVMVRITLLVALFFVAGHGVAQENKIWALAKSKGDSVLIRWAPESIPVWQVGIKHGYVIERTELSSSSTDSSGIVMLSKLPVMAYSPAELEMLDKEEPFASVIYETFYSQEFKPALPEQGVGNFLQSYNEMEMRFGFSLFVCDFSTRVARAAGLFFVDKDVKPGKRYAYRISLADSPAGLTVAPGIAVVDAGKETVLAPPTDVVAVFSDRSVKLRWPSFIHKGLYTAYKLERSFDGKQFTPTTELPLVNATREEDPMFFFGNDSVPENNRKVYYRVKGLTPFGEESPASDVVSGMCFGSGEVAATIDTVMDDKRGALVRWTMGGDVKSKKVWLLRSPSSGKPYEPLTKKPLKSDATEFVDAAPLPNNFYKLRLEAADGSATESFPYMYVKTDSMPPVAPTGLMGKIDSAGVVTLSWNANTDADIDSYKVFRGNSLNSTFMDVSNYYQKANIFTDTVNLQTLNKAICYKVVAYDRRYNASDFSKVLLLNLPDTIPPVPCQIVDIEEQRGEVALAFEPSPSSDVATYRLLRRQETDSVGVEVAKWAEKSLPARYNDAPAATDKRYGYTLETVDISGNRNYSLTRYAYVQQEAKLRLRLDGSATGNAIALTWERIGGTNPIYLYRAADEAPFSLLVLLPSSDTGYSDTSLEHGHRYRYLLKVEQQLSIPIIVEF</sequence>
<organism evidence="1 2">
    <name type="scientific">Williamwhitmania taraxaci</name>
    <dbReference type="NCBI Taxonomy" id="1640674"/>
    <lineage>
        <taxon>Bacteria</taxon>
        <taxon>Pseudomonadati</taxon>
        <taxon>Bacteroidota</taxon>
        <taxon>Bacteroidia</taxon>
        <taxon>Bacteroidales</taxon>
        <taxon>Williamwhitmaniaceae</taxon>
        <taxon>Williamwhitmania</taxon>
    </lineage>
</organism>
<dbReference type="STRING" id="1640674.SAMN05216323_10804"/>
<dbReference type="InterPro" id="IPR013783">
    <property type="entry name" value="Ig-like_fold"/>
</dbReference>
<evidence type="ECO:0008006" key="3">
    <source>
        <dbReference type="Google" id="ProtNLM"/>
    </source>
</evidence>
<gene>
    <name evidence="1" type="ORF">SAMN05216323_10804</name>
</gene>
<dbReference type="InterPro" id="IPR036116">
    <property type="entry name" value="FN3_sf"/>
</dbReference>
<evidence type="ECO:0000313" key="2">
    <source>
        <dbReference type="Proteomes" id="UP000199452"/>
    </source>
</evidence>
<dbReference type="OrthoDB" id="923194at2"/>
<dbReference type="RefSeq" id="WP_092440565.1">
    <property type="nucleotide sequence ID" value="NZ_FMYP01000080.1"/>
</dbReference>
<dbReference type="Proteomes" id="UP000199452">
    <property type="component" value="Unassembled WGS sequence"/>
</dbReference>
<dbReference type="Gene3D" id="2.60.40.10">
    <property type="entry name" value="Immunoglobulins"/>
    <property type="match status" value="3"/>
</dbReference>
<dbReference type="SUPFAM" id="SSF49265">
    <property type="entry name" value="Fibronectin type III"/>
    <property type="match status" value="1"/>
</dbReference>
<protein>
    <recommendedName>
        <fullName evidence="3">Fibronectin type 3 domain-containing protein</fullName>
    </recommendedName>
</protein>
<reference evidence="1 2" key="1">
    <citation type="submission" date="2016-09" db="EMBL/GenBank/DDBJ databases">
        <authorList>
            <person name="Capua I."/>
            <person name="De Benedictis P."/>
            <person name="Joannis T."/>
            <person name="Lombin L.H."/>
            <person name="Cattoli G."/>
        </authorList>
    </citation>
    <scope>NUCLEOTIDE SEQUENCE [LARGE SCALE GENOMIC DNA]</scope>
    <source>
        <strain evidence="1 2">A7P-90m</strain>
    </source>
</reference>
<proteinExistence type="predicted"/>
<keyword evidence="2" id="KW-1185">Reference proteome</keyword>